<evidence type="ECO:0000256" key="7">
    <source>
        <dbReference type="SAM" id="MobiDB-lite"/>
    </source>
</evidence>
<keyword evidence="4 6" id="KW-0964">Secreted</keyword>
<evidence type="ECO:0000256" key="2">
    <source>
        <dbReference type="ARBA" id="ARBA00005581"/>
    </source>
</evidence>
<name>A0A816K026_BRANA</name>
<evidence type="ECO:0000256" key="3">
    <source>
        <dbReference type="ARBA" id="ARBA00022471"/>
    </source>
</evidence>
<evidence type="ECO:0000313" key="8">
    <source>
        <dbReference type="EMBL" id="CAF1883333.1"/>
    </source>
</evidence>
<evidence type="ECO:0000256" key="1">
    <source>
        <dbReference type="ARBA" id="ARBA00004613"/>
    </source>
</evidence>
<keyword evidence="5" id="KW-0732">Signal</keyword>
<comment type="subcellular location">
    <subcellularLocation>
        <location evidence="1 6">Secreted</location>
    </subcellularLocation>
</comment>
<dbReference type="Proteomes" id="UP000824890">
    <property type="component" value="Unassembled WGS sequence"/>
</dbReference>
<dbReference type="Proteomes" id="UP001295469">
    <property type="component" value="Chromosome C02"/>
</dbReference>
<protein>
    <recommendedName>
        <fullName evidence="6">S-protein homolog</fullName>
    </recommendedName>
</protein>
<proteinExistence type="inferred from homology"/>
<dbReference type="Gramene" id="CDX91193">
    <property type="protein sequence ID" value="CDX91193"/>
    <property type="gene ID" value="GSBRNA2T00152001001"/>
</dbReference>
<accession>A0A816K026</accession>
<dbReference type="InterPro" id="IPR010264">
    <property type="entry name" value="Self-incomp_S1"/>
</dbReference>
<dbReference type="OMA" id="NIKVECW"/>
<dbReference type="EMBL" id="HG994366">
    <property type="protein sequence ID" value="CAF1883333.1"/>
    <property type="molecule type" value="Genomic_DNA"/>
</dbReference>
<gene>
    <name evidence="8" type="ORF">DARMORV10_C02P05400.1</name>
    <name evidence="9" type="ORF">HID58_045279</name>
</gene>
<dbReference type="AlphaFoldDB" id="A0A816K026"/>
<dbReference type="Pfam" id="PF05938">
    <property type="entry name" value="Self-incomp_S1"/>
    <property type="match status" value="1"/>
</dbReference>
<reference evidence="9 10" key="2">
    <citation type="submission" date="2021-05" db="EMBL/GenBank/DDBJ databases">
        <title>Genome Assembly of Synthetic Allotetraploid Brassica napus Reveals Homoeologous Exchanges between Subgenomes.</title>
        <authorList>
            <person name="Davis J.T."/>
        </authorList>
    </citation>
    <scope>NUCLEOTIDE SEQUENCE [LARGE SCALE GENOMIC DNA]</scope>
    <source>
        <strain evidence="10">cv. Da-Ae</strain>
        <tissue evidence="9">Seedling</tissue>
    </source>
</reference>
<evidence type="ECO:0000256" key="4">
    <source>
        <dbReference type="ARBA" id="ARBA00022525"/>
    </source>
</evidence>
<evidence type="ECO:0000256" key="6">
    <source>
        <dbReference type="RuleBase" id="RU367044"/>
    </source>
</evidence>
<dbReference type="PANTHER" id="PTHR31232:SF83">
    <property type="entry name" value="S-PROTEIN HOMOLOG"/>
    <property type="match status" value="1"/>
</dbReference>
<feature type="region of interest" description="Disordered" evidence="7">
    <location>
        <begin position="209"/>
        <end position="232"/>
    </location>
</feature>
<sequence>MGFRFKIGSSFRLATAFTWCLLIASTYFPSTTSAARFEVRNEITKFPGRNRQLSFECWSTTNDLGLHALNPGESKSWSFKAVYIKLPFMYTYFQCRFFVGFGSPDGQIATVFAGERKFRYECDDQEEECIWVVKREGLYLRKITRDDDKGQRLYEDKLKLAWIGGPERVAPQDSQTVIDMDEHFYLMFGRETLLNKEVVDEKVRFSKQKYTSGDEGDPGEPIGDRANINLFS</sequence>
<evidence type="ECO:0000256" key="5">
    <source>
        <dbReference type="ARBA" id="ARBA00022729"/>
    </source>
</evidence>
<reference evidence="8" key="1">
    <citation type="submission" date="2021-01" db="EMBL/GenBank/DDBJ databases">
        <authorList>
            <consortium name="Genoscope - CEA"/>
            <person name="William W."/>
        </authorList>
    </citation>
    <scope>NUCLEOTIDE SEQUENCE</scope>
</reference>
<dbReference type="GO" id="GO:0060320">
    <property type="term" value="P:rejection of self pollen"/>
    <property type="evidence" value="ECO:0007669"/>
    <property type="project" value="UniProtKB-KW"/>
</dbReference>
<comment type="similarity">
    <text evidence="2 6">Belongs to the plant self-incompatibility (S1) protein family.</text>
</comment>
<dbReference type="GO" id="GO:0005576">
    <property type="term" value="C:extracellular region"/>
    <property type="evidence" value="ECO:0007669"/>
    <property type="project" value="UniProtKB-SubCell"/>
</dbReference>
<dbReference type="PANTHER" id="PTHR31232">
    <property type="match status" value="1"/>
</dbReference>
<evidence type="ECO:0000313" key="9">
    <source>
        <dbReference type="EMBL" id="KAH0895711.1"/>
    </source>
</evidence>
<organism evidence="8">
    <name type="scientific">Brassica napus</name>
    <name type="common">Rape</name>
    <dbReference type="NCBI Taxonomy" id="3708"/>
    <lineage>
        <taxon>Eukaryota</taxon>
        <taxon>Viridiplantae</taxon>
        <taxon>Streptophyta</taxon>
        <taxon>Embryophyta</taxon>
        <taxon>Tracheophyta</taxon>
        <taxon>Spermatophyta</taxon>
        <taxon>Magnoliopsida</taxon>
        <taxon>eudicotyledons</taxon>
        <taxon>Gunneridae</taxon>
        <taxon>Pentapetalae</taxon>
        <taxon>rosids</taxon>
        <taxon>malvids</taxon>
        <taxon>Brassicales</taxon>
        <taxon>Brassicaceae</taxon>
        <taxon>Brassiceae</taxon>
        <taxon>Brassica</taxon>
    </lineage>
</organism>
<dbReference type="EMBL" id="JAGKQM010000012">
    <property type="protein sequence ID" value="KAH0895711.1"/>
    <property type="molecule type" value="Genomic_DNA"/>
</dbReference>
<keyword evidence="3 6" id="KW-0713">Self-incompatibility</keyword>
<evidence type="ECO:0000313" key="10">
    <source>
        <dbReference type="Proteomes" id="UP000824890"/>
    </source>
</evidence>
<keyword evidence="10" id="KW-1185">Reference proteome</keyword>